<dbReference type="GO" id="GO:0031522">
    <property type="term" value="C:cell envelope Sec protein transport complex"/>
    <property type="evidence" value="ECO:0007669"/>
    <property type="project" value="TreeGrafter"/>
</dbReference>
<keyword evidence="8 15" id="KW-0547">Nucleotide-binding</keyword>
<dbReference type="InterPro" id="IPR011116">
    <property type="entry name" value="SecA_Wing/Scaffold"/>
</dbReference>
<dbReference type="PANTHER" id="PTHR30612:SF0">
    <property type="entry name" value="CHLOROPLAST PROTEIN-TRANSPORTING ATPASE"/>
    <property type="match status" value="1"/>
</dbReference>
<feature type="binding site" evidence="15">
    <location>
        <position position="614"/>
    </location>
    <ligand>
        <name>ATP</name>
        <dbReference type="ChEBI" id="CHEBI:30616"/>
    </ligand>
</feature>
<keyword evidence="5 15" id="KW-1003">Cell membrane</keyword>
<dbReference type="SUPFAM" id="SSF81886">
    <property type="entry name" value="Helical scaffold and wing domains of SecA"/>
    <property type="match status" value="1"/>
</dbReference>
<dbReference type="InterPro" id="IPR036266">
    <property type="entry name" value="SecA_Wing/Scaffold_sf"/>
</dbReference>
<dbReference type="CDD" id="cd18803">
    <property type="entry name" value="SF2_C_secA"/>
    <property type="match status" value="1"/>
</dbReference>
<organism evidence="21">
    <name type="scientific">candidate division WOR-3 bacterium</name>
    <dbReference type="NCBI Taxonomy" id="2052148"/>
    <lineage>
        <taxon>Bacteria</taxon>
        <taxon>Bacteria division WOR-3</taxon>
    </lineage>
</organism>
<accession>A0A7V4E2Y4</accession>
<dbReference type="Gene3D" id="3.90.1440.10">
    <property type="entry name" value="SecA, preprotein cross-linking domain"/>
    <property type="match status" value="1"/>
</dbReference>
<evidence type="ECO:0000313" key="21">
    <source>
        <dbReference type="EMBL" id="HGK53402.1"/>
    </source>
</evidence>
<dbReference type="SMART" id="SM00958">
    <property type="entry name" value="SecA_PP_bind"/>
    <property type="match status" value="1"/>
</dbReference>
<dbReference type="PROSITE" id="PS51192">
    <property type="entry name" value="HELICASE_ATP_BIND_1"/>
    <property type="match status" value="1"/>
</dbReference>
<feature type="domain" description="Helicase ATP-binding" evidence="18">
    <location>
        <begin position="104"/>
        <end position="262"/>
    </location>
</feature>
<keyword evidence="12 15" id="KW-1278">Translocase</keyword>
<dbReference type="NCBIfam" id="TIGR00963">
    <property type="entry name" value="secA"/>
    <property type="match status" value="1"/>
</dbReference>
<evidence type="ECO:0000256" key="10">
    <source>
        <dbReference type="ARBA" id="ARBA00022840"/>
    </source>
</evidence>
<keyword evidence="11 15" id="KW-0653">Protein transport</keyword>
<dbReference type="GO" id="GO:0043952">
    <property type="term" value="P:protein transport by the Sec complex"/>
    <property type="evidence" value="ECO:0007669"/>
    <property type="project" value="TreeGrafter"/>
</dbReference>
<feature type="region of interest" description="Disordered" evidence="17">
    <location>
        <begin position="950"/>
        <end position="972"/>
    </location>
</feature>
<feature type="compositionally biased region" description="Basic residues" evidence="17">
    <location>
        <begin position="962"/>
        <end position="972"/>
    </location>
</feature>
<evidence type="ECO:0000256" key="15">
    <source>
        <dbReference type="HAMAP-Rule" id="MF_01382"/>
    </source>
</evidence>
<evidence type="ECO:0000259" key="18">
    <source>
        <dbReference type="PROSITE" id="PS51192"/>
    </source>
</evidence>
<evidence type="ECO:0000256" key="12">
    <source>
        <dbReference type="ARBA" id="ARBA00022967"/>
    </source>
</evidence>
<comment type="catalytic activity">
    <reaction evidence="15">
        <text>ATP + H2O + cellular proteinSide 1 = ADP + phosphate + cellular proteinSide 2.</text>
        <dbReference type="EC" id="7.4.2.8"/>
    </reaction>
</comment>
<evidence type="ECO:0000259" key="20">
    <source>
        <dbReference type="PROSITE" id="PS51196"/>
    </source>
</evidence>
<dbReference type="CDD" id="cd17928">
    <property type="entry name" value="DEXDc_SecA"/>
    <property type="match status" value="1"/>
</dbReference>
<comment type="cofactor">
    <cofactor evidence="1">
        <name>Zn(2+)</name>
        <dbReference type="ChEBI" id="CHEBI:29105"/>
    </cofactor>
</comment>
<dbReference type="SUPFAM" id="SSF81767">
    <property type="entry name" value="Pre-protein crosslinking domain of SecA"/>
    <property type="match status" value="1"/>
</dbReference>
<dbReference type="EC" id="7.4.2.8" evidence="15"/>
<dbReference type="InterPro" id="IPR001650">
    <property type="entry name" value="Helicase_C-like"/>
</dbReference>
<evidence type="ECO:0000256" key="5">
    <source>
        <dbReference type="ARBA" id="ARBA00022475"/>
    </source>
</evidence>
<dbReference type="GO" id="GO:0005524">
    <property type="term" value="F:ATP binding"/>
    <property type="evidence" value="ECO:0007669"/>
    <property type="project" value="UniProtKB-UniRule"/>
</dbReference>
<evidence type="ECO:0000256" key="8">
    <source>
        <dbReference type="ARBA" id="ARBA00022741"/>
    </source>
</evidence>
<evidence type="ECO:0000256" key="4">
    <source>
        <dbReference type="ARBA" id="ARBA00022448"/>
    </source>
</evidence>
<evidence type="ECO:0000256" key="14">
    <source>
        <dbReference type="ARBA" id="ARBA00023136"/>
    </source>
</evidence>
<dbReference type="SUPFAM" id="SSF52540">
    <property type="entry name" value="P-loop containing nucleoside triphosphate hydrolases"/>
    <property type="match status" value="2"/>
</dbReference>
<keyword evidence="7" id="KW-0479">Metal-binding</keyword>
<keyword evidence="13 15" id="KW-0811">Translocation</keyword>
<keyword evidence="4 15" id="KW-0813">Transport</keyword>
<protein>
    <recommendedName>
        <fullName evidence="15 16">Protein translocase subunit SecA</fullName>
        <ecNumber evidence="15">7.4.2.8</ecNumber>
    </recommendedName>
</protein>
<dbReference type="AlphaFoldDB" id="A0A7V4E2Y4"/>
<dbReference type="PRINTS" id="PR00906">
    <property type="entry name" value="SECA"/>
</dbReference>
<evidence type="ECO:0000256" key="2">
    <source>
        <dbReference type="ARBA" id="ARBA00004170"/>
    </source>
</evidence>
<evidence type="ECO:0000256" key="3">
    <source>
        <dbReference type="ARBA" id="ARBA00007650"/>
    </source>
</evidence>
<feature type="domain" description="SecA family profile" evidence="20">
    <location>
        <begin position="4"/>
        <end position="692"/>
    </location>
</feature>
<feature type="domain" description="Helicase C-terminal" evidence="19">
    <location>
        <begin position="524"/>
        <end position="701"/>
    </location>
</feature>
<dbReference type="Pfam" id="PF07517">
    <property type="entry name" value="SecA_DEAD"/>
    <property type="match status" value="1"/>
</dbReference>
<evidence type="ECO:0000256" key="9">
    <source>
        <dbReference type="ARBA" id="ARBA00022833"/>
    </source>
</evidence>
<feature type="binding site" evidence="15">
    <location>
        <begin position="120"/>
        <end position="124"/>
    </location>
    <ligand>
        <name>ATP</name>
        <dbReference type="ChEBI" id="CHEBI:30616"/>
    </ligand>
</feature>
<dbReference type="GO" id="GO:0017038">
    <property type="term" value="P:protein import"/>
    <property type="evidence" value="ECO:0007669"/>
    <property type="project" value="InterPro"/>
</dbReference>
<dbReference type="InterPro" id="IPR004027">
    <property type="entry name" value="SEC_C_motif"/>
</dbReference>
<dbReference type="PROSITE" id="PS51196">
    <property type="entry name" value="SECA_MOTOR_DEAD"/>
    <property type="match status" value="1"/>
</dbReference>
<dbReference type="InterPro" id="IPR014018">
    <property type="entry name" value="SecA_motor_DEAD"/>
</dbReference>
<dbReference type="FunFam" id="3.40.50.300:FF:000246">
    <property type="entry name" value="Preprotein translocase subunit SecA"/>
    <property type="match status" value="1"/>
</dbReference>
<dbReference type="Gene3D" id="1.10.3060.10">
    <property type="entry name" value="Helical scaffold and wing domains of SecA"/>
    <property type="match status" value="1"/>
</dbReference>
<dbReference type="Pfam" id="PF07516">
    <property type="entry name" value="SecA_SW"/>
    <property type="match status" value="1"/>
</dbReference>
<name>A0A7V4E2Y4_UNCW3</name>
<evidence type="ECO:0000256" key="6">
    <source>
        <dbReference type="ARBA" id="ARBA00022490"/>
    </source>
</evidence>
<comment type="similarity">
    <text evidence="3 15 16">Belongs to the SecA family.</text>
</comment>
<dbReference type="InterPro" id="IPR000185">
    <property type="entry name" value="SecA"/>
</dbReference>
<keyword evidence="9" id="KW-0862">Zinc</keyword>
<dbReference type="EMBL" id="DTDP01000002">
    <property type="protein sequence ID" value="HGK53402.1"/>
    <property type="molecule type" value="Genomic_DNA"/>
</dbReference>
<dbReference type="InterPro" id="IPR027417">
    <property type="entry name" value="P-loop_NTPase"/>
</dbReference>
<dbReference type="GO" id="GO:0005829">
    <property type="term" value="C:cytosol"/>
    <property type="evidence" value="ECO:0007669"/>
    <property type="project" value="TreeGrafter"/>
</dbReference>
<evidence type="ECO:0000256" key="7">
    <source>
        <dbReference type="ARBA" id="ARBA00022723"/>
    </source>
</evidence>
<evidence type="ECO:0000256" key="16">
    <source>
        <dbReference type="RuleBase" id="RU003874"/>
    </source>
</evidence>
<dbReference type="InterPro" id="IPR020937">
    <property type="entry name" value="SecA_CS"/>
</dbReference>
<keyword evidence="14 15" id="KW-0472">Membrane</keyword>
<dbReference type="GO" id="GO:0006605">
    <property type="term" value="P:protein targeting"/>
    <property type="evidence" value="ECO:0007669"/>
    <property type="project" value="UniProtKB-UniRule"/>
</dbReference>
<dbReference type="Gene3D" id="3.40.50.300">
    <property type="entry name" value="P-loop containing nucleotide triphosphate hydrolases"/>
    <property type="match status" value="3"/>
</dbReference>
<dbReference type="GO" id="GO:0005886">
    <property type="term" value="C:plasma membrane"/>
    <property type="evidence" value="ECO:0007669"/>
    <property type="project" value="UniProtKB-SubCell"/>
</dbReference>
<feature type="binding site" evidence="15">
    <location>
        <position position="102"/>
    </location>
    <ligand>
        <name>ATP</name>
        <dbReference type="ChEBI" id="CHEBI:30616"/>
    </ligand>
</feature>
<dbReference type="Pfam" id="PF02810">
    <property type="entry name" value="SEC-C"/>
    <property type="match status" value="1"/>
</dbReference>
<dbReference type="SMART" id="SM00957">
    <property type="entry name" value="SecA_DEAD"/>
    <property type="match status" value="1"/>
</dbReference>
<dbReference type="InterPro" id="IPR011130">
    <property type="entry name" value="SecA_preprotein_X-link_dom"/>
</dbReference>
<dbReference type="PROSITE" id="PS01312">
    <property type="entry name" value="SECA"/>
    <property type="match status" value="1"/>
</dbReference>
<comment type="caution">
    <text evidence="21">The sequence shown here is derived from an EMBL/GenBank/DDBJ whole genome shotgun (WGS) entry which is preliminary data.</text>
</comment>
<dbReference type="InterPro" id="IPR036670">
    <property type="entry name" value="SecA_X-link_sf"/>
</dbReference>
<comment type="subunit">
    <text evidence="15">Monomer and homodimer. Part of the essential Sec protein translocation apparatus which comprises SecA, SecYEG and auxiliary proteins SecDF. Other proteins may also be involved.</text>
</comment>
<reference evidence="21" key="1">
    <citation type="journal article" date="2020" name="mSystems">
        <title>Genome- and Community-Level Interaction Insights into Carbon Utilization and Element Cycling Functions of Hydrothermarchaeota in Hydrothermal Sediment.</title>
        <authorList>
            <person name="Zhou Z."/>
            <person name="Liu Y."/>
            <person name="Xu W."/>
            <person name="Pan J."/>
            <person name="Luo Z.H."/>
            <person name="Li M."/>
        </authorList>
    </citation>
    <scope>NUCLEOTIDE SEQUENCE [LARGE SCALE GENOMIC DNA]</scope>
    <source>
        <strain evidence="21">SpSt-695</strain>
    </source>
</reference>
<dbReference type="InterPro" id="IPR014001">
    <property type="entry name" value="Helicase_ATP-bd"/>
</dbReference>
<dbReference type="HAMAP" id="MF_01382">
    <property type="entry name" value="SecA"/>
    <property type="match status" value="1"/>
</dbReference>
<comment type="subcellular location">
    <subcellularLocation>
        <location evidence="15">Cell membrane</location>
        <topology evidence="15">Peripheral membrane protein</topology>
        <orientation evidence="15">Cytoplasmic side</orientation>
    </subcellularLocation>
    <subcellularLocation>
        <location evidence="15">Cytoplasm</location>
    </subcellularLocation>
    <subcellularLocation>
        <location evidence="2">Membrane</location>
        <topology evidence="2">Peripheral membrane protein</topology>
    </subcellularLocation>
    <text evidence="15">Distribution is 50-50.</text>
</comment>
<dbReference type="Pfam" id="PF01043">
    <property type="entry name" value="SecA_PP_bind"/>
    <property type="match status" value="1"/>
</dbReference>
<dbReference type="PANTHER" id="PTHR30612">
    <property type="entry name" value="SECA INNER MEMBRANE COMPONENT OF SEC PROTEIN SECRETION SYSTEM"/>
    <property type="match status" value="1"/>
</dbReference>
<dbReference type="InterPro" id="IPR011115">
    <property type="entry name" value="SecA_DEAD"/>
</dbReference>
<dbReference type="Pfam" id="PF21090">
    <property type="entry name" value="P-loop_SecA"/>
    <property type="match status" value="2"/>
</dbReference>
<dbReference type="PROSITE" id="PS51194">
    <property type="entry name" value="HELICASE_CTER"/>
    <property type="match status" value="1"/>
</dbReference>
<dbReference type="GO" id="GO:0046872">
    <property type="term" value="F:metal ion binding"/>
    <property type="evidence" value="ECO:0007669"/>
    <property type="project" value="UniProtKB-KW"/>
</dbReference>
<evidence type="ECO:0000256" key="1">
    <source>
        <dbReference type="ARBA" id="ARBA00001947"/>
    </source>
</evidence>
<evidence type="ECO:0000256" key="11">
    <source>
        <dbReference type="ARBA" id="ARBA00022927"/>
    </source>
</evidence>
<gene>
    <name evidence="15 21" type="primary">secA</name>
    <name evidence="21" type="ORF">ENU72_00050</name>
</gene>
<proteinExistence type="inferred from homology"/>
<sequence>MIFKNILKKIFVSRNERVLRKLWPYVHKINEIYEKIHNIRDEDLIKKTEEWKKAVQKGEITLDDIMIEAYAYVKEACRRLVGKSWEVCGIKTEWDMIPFDVQLIGAIVLHQGKIAEMATGEGKTLVATMPLYLNALTGRNCHLVTVNDYLAKRDREWMGPVYESLGVSVGVIQAGMEPSERKPEYEKDITYGTNNEFGFDYLRDNMVFRKEDRVQRGHYYAIVDEVDSILIDEARTPLIISGPVERSTNYVYVKARPFVEEIVRKQNLLINNILQDAERLLKEGNKEEAAKKLLLAKRGAPKSKRLFKLLQEPDMMRLVENVELSLMKEKKLHEFDQALYYVIDEKAHSVDITEKGREEIHKREKDLFLLPDLSIELHEIDKREDLTPREKFFEKERILREYSEKSEKIHAIKQLFKAYSLFEKDVDYVVMDGKVIIVDEFTGRLMYGRRWSDGLHEAVEAKEGVTIQKETQTLATITIQNYFRMYEKLAGMTGTAITEAAEFWEIYKLDVVVIPTNKPCIRQDLPDIIFKTKKQKFKAVVDEVKKWYSIGRPVLVGTTSVETSEFLSRLLKKENIPHHVLNAKHHQKEAEIVARAGQKYAVTIATNMAGRGTDIKLGEGVKELGGLMIIGTEKHEARRIDRQLRGRAGRQGDPGTTKFFLSLEDDLLRLFGSDKVMALMERFGSKDEGPIESKMVTKALETAQKRVEMQNFEIRKRLLEFDDVMNKQREVIYGLRNEILDGSDVKKYIMEYIEDIVMEIIEKYCPTDYKEDWDTLNLKGELGFYFLSDFKGIEEAKNREELKELIMKEIEVIYKEREELIGEDRMRELERMALLYTLDEAWRDHLYSLDHLREGIYLRAYGQKDPLVEYKQESYKMFEELMRRIRNETVNRVLKVQVAQVPRKTLEKIRAEHPEFSRVSSEKKIEPARIRKEESEEIVRRPFIREIPKVGRNDPCPCGSGKKYKHCHGKGG</sequence>
<evidence type="ECO:0000256" key="13">
    <source>
        <dbReference type="ARBA" id="ARBA00023010"/>
    </source>
</evidence>
<evidence type="ECO:0000259" key="19">
    <source>
        <dbReference type="PROSITE" id="PS51194"/>
    </source>
</evidence>
<dbReference type="GO" id="GO:0008564">
    <property type="term" value="F:protein-exporting ATPase activity"/>
    <property type="evidence" value="ECO:0007669"/>
    <property type="project" value="UniProtKB-EC"/>
</dbReference>
<keyword evidence="6 15" id="KW-0963">Cytoplasm</keyword>
<keyword evidence="10 15" id="KW-0067">ATP-binding</keyword>
<dbReference type="InterPro" id="IPR044722">
    <property type="entry name" value="SecA_SF2_C"/>
</dbReference>
<evidence type="ECO:0000256" key="17">
    <source>
        <dbReference type="SAM" id="MobiDB-lite"/>
    </source>
</evidence>
<dbReference type="FunFam" id="3.40.50.300:FF:000429">
    <property type="entry name" value="Preprotein translocase subunit SecA"/>
    <property type="match status" value="1"/>
</dbReference>
<dbReference type="FunFam" id="1.10.3060.10:FF:000003">
    <property type="entry name" value="Protein translocase subunit SecA"/>
    <property type="match status" value="1"/>
</dbReference>
<dbReference type="GO" id="GO:0065002">
    <property type="term" value="P:intracellular protein transmembrane transport"/>
    <property type="evidence" value="ECO:0007669"/>
    <property type="project" value="UniProtKB-UniRule"/>
</dbReference>
<comment type="function">
    <text evidence="15">Part of the Sec protein translocase complex. Interacts with the SecYEG preprotein conducting channel. Has a central role in coupling the hydrolysis of ATP to the transfer of proteins into and across the cell membrane, serving as an ATP-driven molecular motor driving the stepwise translocation of polypeptide chains across the membrane.</text>
</comment>